<name>A0ABX6YMW4_9MICO</name>
<evidence type="ECO:0000313" key="2">
    <source>
        <dbReference type="Proteomes" id="UP000662814"/>
    </source>
</evidence>
<dbReference type="EMBL" id="CP061169">
    <property type="protein sequence ID" value="QPZ39721.1"/>
    <property type="molecule type" value="Genomic_DNA"/>
</dbReference>
<gene>
    <name evidence="1" type="ORF">HCR76_06660</name>
</gene>
<dbReference type="RefSeq" id="WP_166989363.1">
    <property type="nucleotide sequence ID" value="NZ_CP061169.1"/>
</dbReference>
<accession>A0ABX6YMW4</accession>
<dbReference type="Proteomes" id="UP000662814">
    <property type="component" value="Chromosome"/>
</dbReference>
<keyword evidence="2" id="KW-1185">Reference proteome</keyword>
<reference evidence="1 2" key="1">
    <citation type="submission" date="2020-12" db="EMBL/GenBank/DDBJ databases">
        <title>Microbacterium sp. HY060.</title>
        <authorList>
            <person name="Zhou J."/>
        </authorList>
    </citation>
    <scope>NUCLEOTIDE SEQUENCE [LARGE SCALE GENOMIC DNA]</scope>
    <source>
        <strain evidence="1 2">HY60</strain>
    </source>
</reference>
<protein>
    <submittedName>
        <fullName evidence="1">Uncharacterized protein</fullName>
    </submittedName>
</protein>
<proteinExistence type="predicted"/>
<organism evidence="1 2">
    <name type="scientific">Paramicrobacterium chengjingii</name>
    <dbReference type="NCBI Taxonomy" id="2769067"/>
    <lineage>
        <taxon>Bacteria</taxon>
        <taxon>Bacillati</taxon>
        <taxon>Actinomycetota</taxon>
        <taxon>Actinomycetes</taxon>
        <taxon>Micrococcales</taxon>
        <taxon>Microbacteriaceae</taxon>
        <taxon>Paramicrobacterium</taxon>
    </lineage>
</organism>
<evidence type="ECO:0000313" key="1">
    <source>
        <dbReference type="EMBL" id="QPZ39721.1"/>
    </source>
</evidence>
<sequence length="71" mass="8277">MARSASKQLGTARMLLAQFDAQIQEFEGMNREARRTERGRDLAKRIDVLRDGQATWRDRVADLEKRAEEEK</sequence>